<comment type="caution">
    <text evidence="2">The sequence shown here is derived from an EMBL/GenBank/DDBJ whole genome shotgun (WGS) entry which is preliminary data.</text>
</comment>
<keyword evidence="3" id="KW-1185">Reference proteome</keyword>
<dbReference type="InterPro" id="IPR054179">
    <property type="entry name" value="PSD13_N"/>
</dbReference>
<dbReference type="Proteomes" id="UP001196413">
    <property type="component" value="Unassembled WGS sequence"/>
</dbReference>
<dbReference type="GO" id="GO:0000502">
    <property type="term" value="C:proteasome complex"/>
    <property type="evidence" value="ECO:0007669"/>
    <property type="project" value="UniProtKB-KW"/>
</dbReference>
<gene>
    <name evidence="2" type="primary">RPN-9_4</name>
    <name evidence="2" type="ORF">KIN20_021087</name>
</gene>
<proteinExistence type="predicted"/>
<reference evidence="2" key="1">
    <citation type="submission" date="2021-06" db="EMBL/GenBank/DDBJ databases">
        <title>Parelaphostrongylus tenuis whole genome reference sequence.</title>
        <authorList>
            <person name="Garwood T.J."/>
            <person name="Larsen P.A."/>
            <person name="Fountain-Jones N.M."/>
            <person name="Garbe J.R."/>
            <person name="Macchietto M.G."/>
            <person name="Kania S.A."/>
            <person name="Gerhold R.W."/>
            <person name="Richards J.E."/>
            <person name="Wolf T.M."/>
        </authorList>
    </citation>
    <scope>NUCLEOTIDE SEQUENCE</scope>
    <source>
        <strain evidence="2">MNPRO001-30</strain>
        <tissue evidence="2">Meninges</tissue>
    </source>
</reference>
<evidence type="ECO:0000313" key="3">
    <source>
        <dbReference type="Proteomes" id="UP001196413"/>
    </source>
</evidence>
<dbReference type="EMBL" id="JAHQIW010004262">
    <property type="protein sequence ID" value="KAJ1361752.1"/>
    <property type="molecule type" value="Genomic_DNA"/>
</dbReference>
<name>A0AAD5QU73_PARTN</name>
<evidence type="ECO:0000259" key="1">
    <source>
        <dbReference type="Pfam" id="PF22037"/>
    </source>
</evidence>
<dbReference type="Pfam" id="PF22037">
    <property type="entry name" value="PSD13_N"/>
    <property type="match status" value="1"/>
</dbReference>
<evidence type="ECO:0000313" key="2">
    <source>
        <dbReference type="EMBL" id="KAJ1361752.1"/>
    </source>
</evidence>
<protein>
    <submittedName>
        <fullName evidence="2">Proteasome regulatory particle subunit</fullName>
    </submittedName>
</protein>
<feature type="domain" description="PSD13 N-terminal" evidence="1">
    <location>
        <begin position="2"/>
        <end position="61"/>
    </location>
</feature>
<dbReference type="AlphaFoldDB" id="A0AAD5QU73"/>
<keyword evidence="2" id="KW-0647">Proteasome</keyword>
<sequence>MYLKEIGDIAGHYREALRYLGVEDIGKMIAKGMQVQIVLIGFTALLGENVYNFGELMGLKIIFKKFS</sequence>
<organism evidence="2 3">
    <name type="scientific">Parelaphostrongylus tenuis</name>
    <name type="common">Meningeal worm</name>
    <dbReference type="NCBI Taxonomy" id="148309"/>
    <lineage>
        <taxon>Eukaryota</taxon>
        <taxon>Metazoa</taxon>
        <taxon>Ecdysozoa</taxon>
        <taxon>Nematoda</taxon>
        <taxon>Chromadorea</taxon>
        <taxon>Rhabditida</taxon>
        <taxon>Rhabditina</taxon>
        <taxon>Rhabditomorpha</taxon>
        <taxon>Strongyloidea</taxon>
        <taxon>Metastrongylidae</taxon>
        <taxon>Parelaphostrongylus</taxon>
    </lineage>
</organism>
<accession>A0AAD5QU73</accession>